<sequence>MRIQKNIALFERLWLGSLAIGLLLFVFDGKAANPFISTDLMFVFQVLAAASNAWIVLLVSRKKSKTARYLVFISFVAGAAMDLPGLIDMSVRGMQWLLTAAQYAMQAVGLYYLVTAKSVNPSRHAESAVANSKILDCALGLLESEKYTAAITLFTGIIESDPGNLDAYCGRGICFMRLGNTEKGLADIRLAALQGNIPALALLRQEDRARP</sequence>
<feature type="transmembrane region" description="Helical" evidence="1">
    <location>
        <begin position="41"/>
        <end position="60"/>
    </location>
</feature>
<dbReference type="Proteomes" id="UP000482487">
    <property type="component" value="Unassembled WGS sequence"/>
</dbReference>
<dbReference type="RefSeq" id="WP_160959136.1">
    <property type="nucleotide sequence ID" value="NZ_WVUD01000005.1"/>
</dbReference>
<keyword evidence="1" id="KW-1133">Transmembrane helix</keyword>
<name>A0A7C9MI77_9BACT</name>
<dbReference type="OrthoDB" id="9785181at2"/>
<evidence type="ECO:0000313" key="2">
    <source>
        <dbReference type="EMBL" id="MYL82449.1"/>
    </source>
</evidence>
<reference evidence="2 3" key="1">
    <citation type="submission" date="2020-01" db="EMBL/GenBank/DDBJ databases">
        <title>Genome sequence of Desulfovibrio aerotolerans DSM 16695(T).</title>
        <authorList>
            <person name="Karnachuk O."/>
            <person name="Avakyan M."/>
            <person name="Mardanov A."/>
            <person name="Kadnikov V."/>
            <person name="Ravin N."/>
        </authorList>
    </citation>
    <scope>NUCLEOTIDE SEQUENCE [LARGE SCALE GENOMIC DNA]</scope>
    <source>
        <strain evidence="2 3">DSM 16695</strain>
    </source>
</reference>
<evidence type="ECO:0000256" key="1">
    <source>
        <dbReference type="SAM" id="Phobius"/>
    </source>
</evidence>
<dbReference type="Gene3D" id="1.25.40.10">
    <property type="entry name" value="Tetratricopeptide repeat domain"/>
    <property type="match status" value="1"/>
</dbReference>
<accession>A0A7C9MI77</accession>
<keyword evidence="1" id="KW-0472">Membrane</keyword>
<gene>
    <name evidence="2" type="ORF">GTA51_04760</name>
</gene>
<dbReference type="AlphaFoldDB" id="A0A7C9MI77"/>
<evidence type="ECO:0008006" key="4">
    <source>
        <dbReference type="Google" id="ProtNLM"/>
    </source>
</evidence>
<dbReference type="SUPFAM" id="SSF48452">
    <property type="entry name" value="TPR-like"/>
    <property type="match status" value="1"/>
</dbReference>
<comment type="caution">
    <text evidence="2">The sequence shown here is derived from an EMBL/GenBank/DDBJ whole genome shotgun (WGS) entry which is preliminary data.</text>
</comment>
<keyword evidence="3" id="KW-1185">Reference proteome</keyword>
<protein>
    <recommendedName>
        <fullName evidence="4">Tetratricopeptide repeat protein</fullName>
    </recommendedName>
</protein>
<organism evidence="2 3">
    <name type="scientific">Solidesulfovibrio aerotolerans</name>
    <dbReference type="NCBI Taxonomy" id="295255"/>
    <lineage>
        <taxon>Bacteria</taxon>
        <taxon>Pseudomonadati</taxon>
        <taxon>Thermodesulfobacteriota</taxon>
        <taxon>Desulfovibrionia</taxon>
        <taxon>Desulfovibrionales</taxon>
        <taxon>Desulfovibrionaceae</taxon>
        <taxon>Solidesulfovibrio</taxon>
    </lineage>
</organism>
<keyword evidence="1" id="KW-0812">Transmembrane</keyword>
<proteinExistence type="predicted"/>
<dbReference type="EMBL" id="WVUD01000005">
    <property type="protein sequence ID" value="MYL82449.1"/>
    <property type="molecule type" value="Genomic_DNA"/>
</dbReference>
<feature type="transmembrane region" description="Helical" evidence="1">
    <location>
        <begin position="67"/>
        <end position="87"/>
    </location>
</feature>
<evidence type="ECO:0000313" key="3">
    <source>
        <dbReference type="Proteomes" id="UP000482487"/>
    </source>
</evidence>
<dbReference type="InterPro" id="IPR011990">
    <property type="entry name" value="TPR-like_helical_dom_sf"/>
</dbReference>
<feature type="transmembrane region" description="Helical" evidence="1">
    <location>
        <begin position="93"/>
        <end position="114"/>
    </location>
</feature>